<accession>A8ZYI7</accession>
<feature type="compositionally biased region" description="Polar residues" evidence="1">
    <location>
        <begin position="9"/>
        <end position="19"/>
    </location>
</feature>
<gene>
    <name evidence="2" type="ordered locus">Dole_2909</name>
</gene>
<dbReference type="RefSeq" id="WP_012176323.1">
    <property type="nucleotide sequence ID" value="NC_009943.1"/>
</dbReference>
<dbReference type="OrthoDB" id="9906997at2"/>
<dbReference type="Proteomes" id="UP000008561">
    <property type="component" value="Chromosome"/>
</dbReference>
<dbReference type="HOGENOM" id="CLU_727100_0_0_7"/>
<sequence length="380" mass="41977">MTTLKKNKNNQLSEESVPTQEAADQEDQMVTDGVDPDVTSVETPTAELPPDVTKEPRNGEEVHLDAFHGDPDMTIAYLRVSDDDGPLHGNPDLEQRVKNFINQHADGAGIAENEIDEKLSQIKELVGQYSAVVTRSEAFCAGVITKYRLREAMLLNIAKQLIKKKGLTWEEHFNANYPESSRRSAQDYMRLAKIPRIIGYAVFGKERLLEIIRAIKPAESDDPIGAFLLQNDINFTPDDDDLSDITELKTKVDAALVMEKVQSIAQKNGVDLEVDPQKIEMLIALGKEPSDSLLKKMVTMQKFGGDANAYLDEICMNGGADVHVAGSSVTAESLPTIIARVKSIREHISDDASLLDQIKLQDIEALEGEIAALKQLKNNQ</sequence>
<keyword evidence="3" id="KW-1185">Reference proteome</keyword>
<dbReference type="KEGG" id="dol:Dole_2909"/>
<protein>
    <submittedName>
        <fullName evidence="2">Uncharacterized protein</fullName>
    </submittedName>
</protein>
<name>A8ZYI7_DESOH</name>
<dbReference type="EMBL" id="CP000859">
    <property type="protein sequence ID" value="ABW68712.1"/>
    <property type="molecule type" value="Genomic_DNA"/>
</dbReference>
<evidence type="ECO:0000313" key="2">
    <source>
        <dbReference type="EMBL" id="ABW68712.1"/>
    </source>
</evidence>
<evidence type="ECO:0000313" key="3">
    <source>
        <dbReference type="Proteomes" id="UP000008561"/>
    </source>
</evidence>
<proteinExistence type="predicted"/>
<reference evidence="2 3" key="1">
    <citation type="submission" date="2007-10" db="EMBL/GenBank/DDBJ databases">
        <title>Complete sequence of Desulfococcus oleovorans Hxd3.</title>
        <authorList>
            <consortium name="US DOE Joint Genome Institute"/>
            <person name="Copeland A."/>
            <person name="Lucas S."/>
            <person name="Lapidus A."/>
            <person name="Barry K."/>
            <person name="Glavina del Rio T."/>
            <person name="Dalin E."/>
            <person name="Tice H."/>
            <person name="Pitluck S."/>
            <person name="Kiss H."/>
            <person name="Brettin T."/>
            <person name="Bruce D."/>
            <person name="Detter J.C."/>
            <person name="Han C."/>
            <person name="Schmutz J."/>
            <person name="Larimer F."/>
            <person name="Land M."/>
            <person name="Hauser L."/>
            <person name="Kyrpides N."/>
            <person name="Kim E."/>
            <person name="Wawrik B."/>
            <person name="Richardson P."/>
        </authorList>
    </citation>
    <scope>NUCLEOTIDE SEQUENCE [LARGE SCALE GENOMIC DNA]</scope>
    <source>
        <strain evidence="3">DSM 6200 / JCM 39069 / Hxd3</strain>
    </source>
</reference>
<evidence type="ECO:0000256" key="1">
    <source>
        <dbReference type="SAM" id="MobiDB-lite"/>
    </source>
</evidence>
<dbReference type="STRING" id="96561.Dole_2909"/>
<dbReference type="AlphaFoldDB" id="A8ZYI7"/>
<feature type="region of interest" description="Disordered" evidence="1">
    <location>
        <begin position="1"/>
        <end position="57"/>
    </location>
</feature>
<organism evidence="2 3">
    <name type="scientific">Desulfosudis oleivorans (strain DSM 6200 / JCM 39069 / Hxd3)</name>
    <name type="common">Desulfococcus oleovorans</name>
    <dbReference type="NCBI Taxonomy" id="96561"/>
    <lineage>
        <taxon>Bacteria</taxon>
        <taxon>Pseudomonadati</taxon>
        <taxon>Thermodesulfobacteriota</taxon>
        <taxon>Desulfobacteria</taxon>
        <taxon>Desulfobacterales</taxon>
        <taxon>Desulfosudaceae</taxon>
        <taxon>Desulfosudis</taxon>
    </lineage>
</organism>